<gene>
    <name evidence="2" type="ORF">AC812_01340</name>
</gene>
<feature type="domain" description="N-acetyltransferase" evidence="1">
    <location>
        <begin position="18"/>
        <end position="181"/>
    </location>
</feature>
<organism evidence="2 3">
    <name type="scientific">Bellilinea caldifistulae</name>
    <dbReference type="NCBI Taxonomy" id="360411"/>
    <lineage>
        <taxon>Bacteria</taxon>
        <taxon>Bacillati</taxon>
        <taxon>Chloroflexota</taxon>
        <taxon>Anaerolineae</taxon>
        <taxon>Anaerolineales</taxon>
        <taxon>Anaerolineaceae</taxon>
        <taxon>Bellilinea</taxon>
    </lineage>
</organism>
<dbReference type="InterPro" id="IPR000182">
    <property type="entry name" value="GNAT_dom"/>
</dbReference>
<keyword evidence="3" id="KW-1185">Reference proteome</keyword>
<reference evidence="2 3" key="1">
    <citation type="submission" date="2015-07" db="EMBL/GenBank/DDBJ databases">
        <title>Draft genome of Bellilinea caldifistulae DSM 17877.</title>
        <authorList>
            <person name="Hemp J."/>
            <person name="Ward L.M."/>
            <person name="Pace L.A."/>
            <person name="Fischer W.W."/>
        </authorList>
    </citation>
    <scope>NUCLEOTIDE SEQUENCE [LARGE SCALE GENOMIC DNA]</scope>
    <source>
        <strain evidence="2 3">GOMI-1</strain>
    </source>
</reference>
<dbReference type="Proteomes" id="UP000050514">
    <property type="component" value="Unassembled WGS sequence"/>
</dbReference>
<dbReference type="SUPFAM" id="SSF55729">
    <property type="entry name" value="Acyl-CoA N-acyltransferases (Nat)"/>
    <property type="match status" value="1"/>
</dbReference>
<dbReference type="Pfam" id="PF13302">
    <property type="entry name" value="Acetyltransf_3"/>
    <property type="match status" value="1"/>
</dbReference>
<dbReference type="STRING" id="360411.AC812_01340"/>
<comment type="caution">
    <text evidence="2">The sequence shown here is derived from an EMBL/GenBank/DDBJ whole genome shotgun (WGS) entry which is preliminary data.</text>
</comment>
<dbReference type="InterPro" id="IPR051531">
    <property type="entry name" value="N-acetyltransferase"/>
</dbReference>
<dbReference type="PROSITE" id="PS51186">
    <property type="entry name" value="GNAT"/>
    <property type="match status" value="1"/>
</dbReference>
<dbReference type="OrthoDB" id="9785602at2"/>
<protein>
    <recommendedName>
        <fullName evidence="1">N-acetyltransferase domain-containing protein</fullName>
    </recommendedName>
</protein>
<evidence type="ECO:0000259" key="1">
    <source>
        <dbReference type="PROSITE" id="PS51186"/>
    </source>
</evidence>
<accession>A0A0P6XCW3</accession>
<evidence type="ECO:0000313" key="3">
    <source>
        <dbReference type="Proteomes" id="UP000050514"/>
    </source>
</evidence>
<dbReference type="AlphaFoldDB" id="A0A0P6XCW3"/>
<dbReference type="CDD" id="cd04301">
    <property type="entry name" value="NAT_SF"/>
    <property type="match status" value="1"/>
</dbReference>
<sequence length="189" mass="21926">MKHESLSDDILLLETERLVLRPLQTKDAAGLLALYAIPEVTEFTDIPTMQEESEALRWIEELNAMRRAGQGLRWGVFDRESGGLIGTCGFHHWDQSRRRAEISYDLSPKWWGQGYMREALQAVLQFGFDRLNLHRIEALVDPRDTRSQNLLYGLGFKLEGVLRDHDLIKDHFQDDMVFALLEGEWKKQA</sequence>
<dbReference type="EMBL" id="LGHJ01000006">
    <property type="protein sequence ID" value="KPL78102.1"/>
    <property type="molecule type" value="Genomic_DNA"/>
</dbReference>
<dbReference type="GO" id="GO:0016747">
    <property type="term" value="F:acyltransferase activity, transferring groups other than amino-acyl groups"/>
    <property type="evidence" value="ECO:0007669"/>
    <property type="project" value="InterPro"/>
</dbReference>
<evidence type="ECO:0000313" key="2">
    <source>
        <dbReference type="EMBL" id="KPL78102.1"/>
    </source>
</evidence>
<dbReference type="Gene3D" id="3.40.630.30">
    <property type="match status" value="1"/>
</dbReference>
<dbReference type="PANTHER" id="PTHR43792">
    <property type="entry name" value="GNAT FAMILY, PUTATIVE (AFU_ORTHOLOGUE AFUA_3G00765)-RELATED-RELATED"/>
    <property type="match status" value="1"/>
</dbReference>
<name>A0A0P6XCW3_9CHLR</name>
<dbReference type="InterPro" id="IPR016181">
    <property type="entry name" value="Acyl_CoA_acyltransferase"/>
</dbReference>
<proteinExistence type="predicted"/>
<dbReference type="RefSeq" id="WP_061913055.1">
    <property type="nucleotide sequence ID" value="NZ_DF967971.1"/>
</dbReference>